<dbReference type="AlphaFoldDB" id="A0AAN8Q1T2"/>
<organism evidence="2 3">
    <name type="scientific">Polyplax serrata</name>
    <name type="common">Common mouse louse</name>
    <dbReference type="NCBI Taxonomy" id="468196"/>
    <lineage>
        <taxon>Eukaryota</taxon>
        <taxon>Metazoa</taxon>
        <taxon>Ecdysozoa</taxon>
        <taxon>Arthropoda</taxon>
        <taxon>Hexapoda</taxon>
        <taxon>Insecta</taxon>
        <taxon>Pterygota</taxon>
        <taxon>Neoptera</taxon>
        <taxon>Paraneoptera</taxon>
        <taxon>Psocodea</taxon>
        <taxon>Troctomorpha</taxon>
        <taxon>Phthiraptera</taxon>
        <taxon>Anoplura</taxon>
        <taxon>Polyplacidae</taxon>
        <taxon>Polyplax</taxon>
    </lineage>
</organism>
<keyword evidence="1" id="KW-1133">Transmembrane helix</keyword>
<reference evidence="2 3" key="1">
    <citation type="submission" date="2023-10" db="EMBL/GenBank/DDBJ databases">
        <title>Genomes of two closely related lineages of the louse Polyplax serrata with different host specificities.</title>
        <authorList>
            <person name="Martinu J."/>
            <person name="Tarabai H."/>
            <person name="Stefka J."/>
            <person name="Hypsa V."/>
        </authorList>
    </citation>
    <scope>NUCLEOTIDE SEQUENCE [LARGE SCALE GENOMIC DNA]</scope>
    <source>
        <strain evidence="2">HR10_N</strain>
    </source>
</reference>
<feature type="transmembrane region" description="Helical" evidence="1">
    <location>
        <begin position="114"/>
        <end position="131"/>
    </location>
</feature>
<evidence type="ECO:0000313" key="3">
    <source>
        <dbReference type="Proteomes" id="UP001372834"/>
    </source>
</evidence>
<dbReference type="Proteomes" id="UP001372834">
    <property type="component" value="Unassembled WGS sequence"/>
</dbReference>
<keyword evidence="1" id="KW-0812">Transmembrane</keyword>
<name>A0AAN8Q1T2_POLSC</name>
<evidence type="ECO:0000313" key="2">
    <source>
        <dbReference type="EMBL" id="KAK6630195.1"/>
    </source>
</evidence>
<dbReference type="EMBL" id="JAWJWE010000016">
    <property type="protein sequence ID" value="KAK6630195.1"/>
    <property type="molecule type" value="Genomic_DNA"/>
</dbReference>
<comment type="caution">
    <text evidence="2">The sequence shown here is derived from an EMBL/GenBank/DDBJ whole genome shotgun (WGS) entry which is preliminary data.</text>
</comment>
<proteinExistence type="predicted"/>
<sequence length="132" mass="14720">MSNGSLMSSIAKVGPSINSQEVFNDNVVKYIMEKTQDNGQICTITVMLTIKQGEENSECKVKLNYKGRGGTSDRAADHEGVPLLEKATDVEATALKIQKMENESEATRGLRPNWLLILTCIIILLLNYYYFN</sequence>
<keyword evidence="1" id="KW-0472">Membrane</keyword>
<accession>A0AAN8Q1T2</accession>
<protein>
    <submittedName>
        <fullName evidence="2">Uncharacterized protein</fullName>
    </submittedName>
</protein>
<gene>
    <name evidence="2" type="ORF">RUM43_015055</name>
</gene>
<evidence type="ECO:0000256" key="1">
    <source>
        <dbReference type="SAM" id="Phobius"/>
    </source>
</evidence>